<dbReference type="Proteomes" id="UP000245086">
    <property type="component" value="Unassembled WGS sequence"/>
</dbReference>
<evidence type="ECO:0000313" key="2">
    <source>
        <dbReference type="Proteomes" id="UP000245086"/>
    </source>
</evidence>
<evidence type="ECO:0000313" key="1">
    <source>
        <dbReference type="EMBL" id="GBF59046.1"/>
    </source>
</evidence>
<reference evidence="1 2" key="1">
    <citation type="journal article" date="2018" name="Genome Announc.">
        <title>Draft Genome Sequence of "Candidatus Phycosocius bacilliformis," an Alphaproteobacterial Ectosymbiont of the Hydrocarbon-Producing Green Alga Botryococcus braunii.</title>
        <authorList>
            <person name="Tanabe Y."/>
            <person name="Yamaguchi H."/>
            <person name="Watanabe M.M."/>
        </authorList>
    </citation>
    <scope>NUCLEOTIDE SEQUENCE [LARGE SCALE GENOMIC DNA]</scope>
    <source>
        <strain evidence="1 2">BOTRYCO-2</strain>
    </source>
</reference>
<organism evidence="1 2">
    <name type="scientific">Candidatus Phycosocius bacilliformis</name>
    <dbReference type="NCBI Taxonomy" id="1445552"/>
    <lineage>
        <taxon>Bacteria</taxon>
        <taxon>Pseudomonadati</taxon>
        <taxon>Pseudomonadota</taxon>
        <taxon>Alphaproteobacteria</taxon>
        <taxon>Caulobacterales</taxon>
        <taxon>Caulobacterales incertae sedis</taxon>
        <taxon>Candidatus Phycosocius</taxon>
    </lineage>
</organism>
<gene>
    <name evidence="1" type="ORF">PbB2_02738</name>
</gene>
<proteinExistence type="predicted"/>
<accession>A0A2P2EDA9</accession>
<evidence type="ECO:0008006" key="3">
    <source>
        <dbReference type="Google" id="ProtNLM"/>
    </source>
</evidence>
<dbReference type="OrthoDB" id="8911505at2"/>
<comment type="caution">
    <text evidence="1">The sequence shown here is derived from an EMBL/GenBank/DDBJ whole genome shotgun (WGS) entry which is preliminary data.</text>
</comment>
<keyword evidence="2" id="KW-1185">Reference proteome</keyword>
<dbReference type="RefSeq" id="WP_108985897.1">
    <property type="nucleotide sequence ID" value="NZ_BFBR01000009.1"/>
</dbReference>
<name>A0A2P2EDA9_9PROT</name>
<protein>
    <recommendedName>
        <fullName evidence="3">DUF1493 family protein</fullName>
    </recommendedName>
</protein>
<sequence>MTNVDNTISQETKAYLCMCGISAKSISKFTRETRLWHDLGMYGDIAEGNLECLHDHFGVDLTEFDFEKYFRVEFIGNSVVSSILIRMVPFLGDYFRGRVELPPLTLGMIGDAITNKKLVWVLWQPPEGRAQGDGHSANPG</sequence>
<dbReference type="EMBL" id="BFBR01000009">
    <property type="protein sequence ID" value="GBF59046.1"/>
    <property type="molecule type" value="Genomic_DNA"/>
</dbReference>
<dbReference type="AlphaFoldDB" id="A0A2P2EDA9"/>